<organism evidence="3 4">
    <name type="scientific">Silurus asotus</name>
    <name type="common">Amur catfish</name>
    <name type="synonym">Parasilurus asotus</name>
    <dbReference type="NCBI Taxonomy" id="30991"/>
    <lineage>
        <taxon>Eukaryota</taxon>
        <taxon>Metazoa</taxon>
        <taxon>Chordata</taxon>
        <taxon>Craniata</taxon>
        <taxon>Vertebrata</taxon>
        <taxon>Euteleostomi</taxon>
        <taxon>Actinopterygii</taxon>
        <taxon>Neopterygii</taxon>
        <taxon>Teleostei</taxon>
        <taxon>Ostariophysi</taxon>
        <taxon>Siluriformes</taxon>
        <taxon>Siluridae</taxon>
        <taxon>Silurus</taxon>
    </lineage>
</organism>
<keyword evidence="2" id="KW-0472">Membrane</keyword>
<keyword evidence="2" id="KW-0812">Transmembrane</keyword>
<reference evidence="3" key="1">
    <citation type="submission" date="2018-07" db="EMBL/GenBank/DDBJ databases">
        <title>Comparative genomics of catfishes provides insights into carnivory and benthic adaptation.</title>
        <authorList>
            <person name="Zhang Y."/>
            <person name="Wang D."/>
            <person name="Peng Z."/>
            <person name="Zheng S."/>
            <person name="Shao F."/>
            <person name="Tao W."/>
        </authorList>
    </citation>
    <scope>NUCLEOTIDE SEQUENCE</scope>
    <source>
        <strain evidence="3">Chongqing</strain>
    </source>
</reference>
<sequence length="279" mass="32733">MGKNNRATASKVSNQQTEDLNQRKKWKKKNDVKPRPDEHLEQIPFQLRAIMKSKEKMNMGSSKLKKMMRAKKPKAQTEINEQEHIRVPHFRRGKKESEKNYLQRMSQETQRVLFLTKNQPDRRPEQNVKEKTTTTSTSNKEINKEVSKKGRCQRKKKVKKEKFVENKIFVGIHVLCLICFLSFFFKDKVQFGEVVMAPPELTVKPKKAPVKSQKASNNLLLSSMLGHTDVSTAKPSMARQRIIKEEHERVVHAYRQLKRQIMERKEQQKAGMNKLKNPE</sequence>
<name>A0AAD5B6B8_SILAS</name>
<feature type="compositionally biased region" description="Basic and acidic residues" evidence="1">
    <location>
        <begin position="119"/>
        <end position="132"/>
    </location>
</feature>
<dbReference type="PANTHER" id="PTHR21838">
    <property type="entry name" value="COILED-COIL DOMAIN-CONTAINING PROTEIN 137"/>
    <property type="match status" value="1"/>
</dbReference>
<dbReference type="InterPro" id="IPR026680">
    <property type="entry name" value="CCDC137"/>
</dbReference>
<dbReference type="PANTHER" id="PTHR21838:SF2">
    <property type="entry name" value="COILED-COIL DOMAIN-CONTAINING PROTEIN 137"/>
    <property type="match status" value="1"/>
</dbReference>
<proteinExistence type="predicted"/>
<feature type="compositionally biased region" description="Basic and acidic residues" evidence="1">
    <location>
        <begin position="29"/>
        <end position="41"/>
    </location>
</feature>
<evidence type="ECO:0000256" key="1">
    <source>
        <dbReference type="SAM" id="MobiDB-lite"/>
    </source>
</evidence>
<evidence type="ECO:0000256" key="2">
    <source>
        <dbReference type="SAM" id="Phobius"/>
    </source>
</evidence>
<keyword evidence="4" id="KW-1185">Reference proteome</keyword>
<evidence type="ECO:0000313" key="4">
    <source>
        <dbReference type="Proteomes" id="UP001205998"/>
    </source>
</evidence>
<accession>A0AAD5B6B8</accession>
<feature type="transmembrane region" description="Helical" evidence="2">
    <location>
        <begin position="164"/>
        <end position="185"/>
    </location>
</feature>
<evidence type="ECO:0000313" key="3">
    <source>
        <dbReference type="EMBL" id="KAI5628802.1"/>
    </source>
</evidence>
<dbReference type="GO" id="GO:0005634">
    <property type="term" value="C:nucleus"/>
    <property type="evidence" value="ECO:0007669"/>
    <property type="project" value="TreeGrafter"/>
</dbReference>
<comment type="caution">
    <text evidence="3">The sequence shown here is derived from an EMBL/GenBank/DDBJ whole genome shotgun (WGS) entry which is preliminary data.</text>
</comment>
<feature type="compositionally biased region" description="Polar residues" evidence="1">
    <location>
        <begin position="1"/>
        <end position="19"/>
    </location>
</feature>
<feature type="region of interest" description="Disordered" evidence="1">
    <location>
        <begin position="116"/>
        <end position="155"/>
    </location>
</feature>
<dbReference type="AlphaFoldDB" id="A0AAD5B6B8"/>
<dbReference type="EMBL" id="MU541276">
    <property type="protein sequence ID" value="KAI5628802.1"/>
    <property type="molecule type" value="Genomic_DNA"/>
</dbReference>
<keyword evidence="2" id="KW-1133">Transmembrane helix</keyword>
<protein>
    <submittedName>
        <fullName evidence="3">Coiled-coil domain-containing protein 137</fullName>
    </submittedName>
</protein>
<dbReference type="Proteomes" id="UP001205998">
    <property type="component" value="Unassembled WGS sequence"/>
</dbReference>
<gene>
    <name evidence="3" type="ORF">C0J50_2504</name>
</gene>
<feature type="region of interest" description="Disordered" evidence="1">
    <location>
        <begin position="1"/>
        <end position="43"/>
    </location>
</feature>